<name>A0A285PFY9_9HYPH</name>
<accession>A0A285PFY9</accession>
<dbReference type="RefSeq" id="WP_097154548.1">
    <property type="nucleotide sequence ID" value="NZ_OBEL01000004.1"/>
</dbReference>
<dbReference type="PANTHER" id="PTHR37943:SF1">
    <property type="entry name" value="PROTEIN VES"/>
    <property type="match status" value="1"/>
</dbReference>
<evidence type="ECO:0000313" key="2">
    <source>
        <dbReference type="Proteomes" id="UP000219439"/>
    </source>
</evidence>
<dbReference type="Pfam" id="PF05962">
    <property type="entry name" value="HutD"/>
    <property type="match status" value="1"/>
</dbReference>
<keyword evidence="2" id="KW-1185">Reference proteome</keyword>
<dbReference type="InterPro" id="IPR010282">
    <property type="entry name" value="Uncharacterised_HutD/Ves"/>
</dbReference>
<protein>
    <submittedName>
        <fullName evidence="1">HutD protein</fullName>
    </submittedName>
</protein>
<dbReference type="EMBL" id="OBEL01000004">
    <property type="protein sequence ID" value="SNZ20167.1"/>
    <property type="molecule type" value="Genomic_DNA"/>
</dbReference>
<dbReference type="InterPro" id="IPR014710">
    <property type="entry name" value="RmlC-like_jellyroll"/>
</dbReference>
<dbReference type="SUPFAM" id="SSF51182">
    <property type="entry name" value="RmlC-like cupins"/>
    <property type="match status" value="1"/>
</dbReference>
<dbReference type="Proteomes" id="UP000219439">
    <property type="component" value="Unassembled WGS sequence"/>
</dbReference>
<sequence>MDCIRPEQFTTTPWKNGGGITHEIAKYELDGAMLWRLSLAEVTRSGPFSIFPGLDRVLYSVGDTGMKLYFQEGSPREPLITGRLYPTCFAGDVVIDGQMEKGAKLVENFNLIYDRARLCIKASGSKEGSDWFSMLADVPEEAVIRTGQPVRHILYCLKGSIGPLAAREVGLFTHLAKTPEISQGAEAILLRLEVTGS</sequence>
<dbReference type="Gene3D" id="2.60.120.10">
    <property type="entry name" value="Jelly Rolls"/>
    <property type="match status" value="1"/>
</dbReference>
<reference evidence="1 2" key="1">
    <citation type="submission" date="2017-09" db="EMBL/GenBank/DDBJ databases">
        <authorList>
            <person name="Ehlers B."/>
            <person name="Leendertz F.H."/>
        </authorList>
    </citation>
    <scope>NUCLEOTIDE SEQUENCE [LARGE SCALE GENOMIC DNA]</scope>
    <source>
        <strain evidence="1 2">DSM 18289</strain>
    </source>
</reference>
<organism evidence="1 2">
    <name type="scientific">Cohaesibacter gelatinilyticus</name>
    <dbReference type="NCBI Taxonomy" id="372072"/>
    <lineage>
        <taxon>Bacteria</taxon>
        <taxon>Pseudomonadati</taxon>
        <taxon>Pseudomonadota</taxon>
        <taxon>Alphaproteobacteria</taxon>
        <taxon>Hyphomicrobiales</taxon>
        <taxon>Cohaesibacteraceae</taxon>
    </lineage>
</organism>
<dbReference type="InterPro" id="IPR011051">
    <property type="entry name" value="RmlC_Cupin_sf"/>
</dbReference>
<dbReference type="PANTHER" id="PTHR37943">
    <property type="entry name" value="PROTEIN VES"/>
    <property type="match status" value="1"/>
</dbReference>
<dbReference type="OrthoDB" id="9800082at2"/>
<proteinExistence type="predicted"/>
<gene>
    <name evidence="1" type="ORF">SAMN06265368_3270</name>
</gene>
<evidence type="ECO:0000313" key="1">
    <source>
        <dbReference type="EMBL" id="SNZ20167.1"/>
    </source>
</evidence>
<dbReference type="AlphaFoldDB" id="A0A285PFY9"/>